<dbReference type="Pfam" id="PF00891">
    <property type="entry name" value="Methyltransf_2"/>
    <property type="match status" value="1"/>
</dbReference>
<dbReference type="InterPro" id="IPR016461">
    <property type="entry name" value="COMT-like"/>
</dbReference>
<dbReference type="GO" id="GO:0008171">
    <property type="term" value="F:O-methyltransferase activity"/>
    <property type="evidence" value="ECO:0007669"/>
    <property type="project" value="InterPro"/>
</dbReference>
<dbReference type="InterPro" id="IPR029063">
    <property type="entry name" value="SAM-dependent_MTases_sf"/>
</dbReference>
<dbReference type="OrthoDB" id="1606438at2759"/>
<feature type="domain" description="O-methyltransferase C-terminal" evidence="9">
    <location>
        <begin position="127"/>
        <end position="339"/>
    </location>
</feature>
<evidence type="ECO:0000259" key="10">
    <source>
        <dbReference type="Pfam" id="PF08100"/>
    </source>
</evidence>
<comment type="similarity">
    <text evidence="7">Belongs to the class I-like SAM-binding methyltransferase superfamily. Cation-independent O-methyltransferase family.</text>
</comment>
<evidence type="ECO:0000256" key="6">
    <source>
        <dbReference type="ARBA" id="ARBA00022691"/>
    </source>
</evidence>
<evidence type="ECO:0000256" key="4">
    <source>
        <dbReference type="ARBA" id="ARBA00022603"/>
    </source>
</evidence>
<dbReference type="FunFam" id="3.40.50.150:FF:000294">
    <property type="entry name" value="O-methyltransferase family protein"/>
    <property type="match status" value="1"/>
</dbReference>
<dbReference type="GO" id="GO:0046983">
    <property type="term" value="F:protein dimerization activity"/>
    <property type="evidence" value="ECO:0007669"/>
    <property type="project" value="InterPro"/>
</dbReference>
<dbReference type="CDD" id="cd02440">
    <property type="entry name" value="AdoMet_MTases"/>
    <property type="match status" value="1"/>
</dbReference>
<dbReference type="Proteomes" id="UP001153076">
    <property type="component" value="Unassembled WGS sequence"/>
</dbReference>
<accession>A0A9Q1L1U1</accession>
<dbReference type="FunFam" id="1.10.10.10:FF:000836">
    <property type="entry name" value="O-methyltransferase family protein"/>
    <property type="match status" value="1"/>
</dbReference>
<feature type="active site" description="Proton acceptor" evidence="8">
    <location>
        <position position="262"/>
    </location>
</feature>
<dbReference type="AlphaFoldDB" id="A0A9Q1L1U1"/>
<dbReference type="PROSITE" id="PS51683">
    <property type="entry name" value="SAM_OMT_II"/>
    <property type="match status" value="1"/>
</dbReference>
<evidence type="ECO:0000256" key="5">
    <source>
        <dbReference type="ARBA" id="ARBA00022679"/>
    </source>
</evidence>
<comment type="subunit">
    <text evidence="3">Homodimer.</text>
</comment>
<feature type="domain" description="O-methyltransferase dimerisation" evidence="10">
    <location>
        <begin position="27"/>
        <end position="109"/>
    </location>
</feature>
<dbReference type="SUPFAM" id="SSF46785">
    <property type="entry name" value="Winged helix' DNA-binding domain"/>
    <property type="match status" value="1"/>
</dbReference>
<evidence type="ECO:0000313" key="11">
    <source>
        <dbReference type="EMBL" id="KAJ8452949.1"/>
    </source>
</evidence>
<dbReference type="SUPFAM" id="SSF53335">
    <property type="entry name" value="S-adenosyl-L-methionine-dependent methyltransferases"/>
    <property type="match status" value="1"/>
</dbReference>
<evidence type="ECO:0008006" key="13">
    <source>
        <dbReference type="Google" id="ProtNLM"/>
    </source>
</evidence>
<evidence type="ECO:0000313" key="12">
    <source>
        <dbReference type="Proteomes" id="UP001153076"/>
    </source>
</evidence>
<evidence type="ECO:0000256" key="3">
    <source>
        <dbReference type="ARBA" id="ARBA00011738"/>
    </source>
</evidence>
<protein>
    <recommendedName>
        <fullName evidence="13">O-methyltransferase</fullName>
    </recommendedName>
</protein>
<dbReference type="InterPro" id="IPR001077">
    <property type="entry name" value="COMT_C"/>
</dbReference>
<dbReference type="EMBL" id="JAKOGI010000002">
    <property type="protein sequence ID" value="KAJ8452949.1"/>
    <property type="molecule type" value="Genomic_DNA"/>
</dbReference>
<evidence type="ECO:0000256" key="2">
    <source>
        <dbReference type="ARBA" id="ARBA00005211"/>
    </source>
</evidence>
<comment type="caution">
    <text evidence="11">The sequence shown here is derived from an EMBL/GenBank/DDBJ whole genome shotgun (WGS) entry which is preliminary data.</text>
</comment>
<dbReference type="Pfam" id="PF08100">
    <property type="entry name" value="Dimerisation"/>
    <property type="match status" value="1"/>
</dbReference>
<comment type="pathway">
    <text evidence="2">Aromatic compound metabolism.</text>
</comment>
<sequence length="357" mass="39609">MEQTILKEATNAEYNEEEEAQAAVNIWKYVFGFTEMAVVKCAIELGIAEVLERNGGSMTISELSSGLKCPQPYLYRIMRFLTHQKIFKQTKTSQGTLSYTQTPLSRQLTRMTPLILLESSAVMLAPWLSLSNRVRGGMGNDAPFQVAHGEDVWSYAANHLSHSKLINDAMACDSRVSVPQIIKGCHSLFDGVSTVVDVGGGDGTTLSMLVKAFPWIQGINYDLPHVVSNSSIPSADRIEYIGGDMFDTIPKANAVFLKSVLHDWGDEECIQILNKCKESITKEKAGKIIIVEAVIEEKTEDKLENVRLMLDMVMMAHTTNGKERTLKEWSHLLCKAGFNHFSVTPTQGVQSIIEAYP</sequence>
<dbReference type="InterPro" id="IPR012967">
    <property type="entry name" value="COMT_dimerisation"/>
</dbReference>
<evidence type="ECO:0000256" key="1">
    <source>
        <dbReference type="ARBA" id="ARBA00004913"/>
    </source>
</evidence>
<dbReference type="PANTHER" id="PTHR11746">
    <property type="entry name" value="O-METHYLTRANSFERASE"/>
    <property type="match status" value="1"/>
</dbReference>
<keyword evidence="5" id="KW-0808">Transferase</keyword>
<evidence type="ECO:0000256" key="8">
    <source>
        <dbReference type="PIRSR" id="PIRSR005739-1"/>
    </source>
</evidence>
<dbReference type="PIRSF" id="PIRSF005739">
    <property type="entry name" value="O-mtase"/>
    <property type="match status" value="1"/>
</dbReference>
<dbReference type="GO" id="GO:0032259">
    <property type="term" value="P:methylation"/>
    <property type="evidence" value="ECO:0007669"/>
    <property type="project" value="UniProtKB-KW"/>
</dbReference>
<proteinExistence type="inferred from homology"/>
<organism evidence="11 12">
    <name type="scientific">Carnegiea gigantea</name>
    <dbReference type="NCBI Taxonomy" id="171969"/>
    <lineage>
        <taxon>Eukaryota</taxon>
        <taxon>Viridiplantae</taxon>
        <taxon>Streptophyta</taxon>
        <taxon>Embryophyta</taxon>
        <taxon>Tracheophyta</taxon>
        <taxon>Spermatophyta</taxon>
        <taxon>Magnoliopsida</taxon>
        <taxon>eudicotyledons</taxon>
        <taxon>Gunneridae</taxon>
        <taxon>Pentapetalae</taxon>
        <taxon>Caryophyllales</taxon>
        <taxon>Cactineae</taxon>
        <taxon>Cactaceae</taxon>
        <taxon>Cactoideae</taxon>
        <taxon>Echinocereeae</taxon>
        <taxon>Carnegiea</taxon>
    </lineage>
</organism>
<gene>
    <name evidence="11" type="ORF">Cgig2_014712</name>
</gene>
<reference evidence="11" key="1">
    <citation type="submission" date="2022-04" db="EMBL/GenBank/DDBJ databases">
        <title>Carnegiea gigantea Genome sequencing and assembly v2.</title>
        <authorList>
            <person name="Copetti D."/>
            <person name="Sanderson M.J."/>
            <person name="Burquez A."/>
            <person name="Wojciechowski M.F."/>
        </authorList>
    </citation>
    <scope>NUCLEOTIDE SEQUENCE</scope>
    <source>
        <strain evidence="11">SGP5-SGP5p</strain>
        <tissue evidence="11">Aerial part</tissue>
    </source>
</reference>
<evidence type="ECO:0000259" key="9">
    <source>
        <dbReference type="Pfam" id="PF00891"/>
    </source>
</evidence>
<evidence type="ECO:0000256" key="7">
    <source>
        <dbReference type="ARBA" id="ARBA00038277"/>
    </source>
</evidence>
<dbReference type="InterPro" id="IPR036388">
    <property type="entry name" value="WH-like_DNA-bd_sf"/>
</dbReference>
<name>A0A9Q1L1U1_9CARY</name>
<keyword evidence="6" id="KW-0949">S-adenosyl-L-methionine</keyword>
<keyword evidence="12" id="KW-1185">Reference proteome</keyword>
<dbReference type="Gene3D" id="1.10.10.10">
    <property type="entry name" value="Winged helix-like DNA-binding domain superfamily/Winged helix DNA-binding domain"/>
    <property type="match status" value="1"/>
</dbReference>
<comment type="pathway">
    <text evidence="1">Alkaloid biosynthesis.</text>
</comment>
<keyword evidence="4" id="KW-0489">Methyltransferase</keyword>
<dbReference type="Gene3D" id="3.40.50.150">
    <property type="entry name" value="Vaccinia Virus protein VP39"/>
    <property type="match status" value="1"/>
</dbReference>
<dbReference type="InterPro" id="IPR036390">
    <property type="entry name" value="WH_DNA-bd_sf"/>
</dbReference>